<feature type="compositionally biased region" description="Polar residues" evidence="6">
    <location>
        <begin position="1"/>
        <end position="17"/>
    </location>
</feature>
<accession>A0A1R1X0K3</accession>
<feature type="compositionally biased region" description="Polar residues" evidence="6">
    <location>
        <begin position="91"/>
        <end position="103"/>
    </location>
</feature>
<dbReference type="OrthoDB" id="1924287at2759"/>
<feature type="compositionally biased region" description="Basic and acidic residues" evidence="6">
    <location>
        <begin position="1079"/>
        <end position="1094"/>
    </location>
</feature>
<feature type="compositionally biased region" description="Basic and acidic residues" evidence="6">
    <location>
        <begin position="172"/>
        <end position="188"/>
    </location>
</feature>
<dbReference type="EMBL" id="LSSN01005867">
    <property type="protein sequence ID" value="OMJ08166.1"/>
    <property type="molecule type" value="Genomic_DNA"/>
</dbReference>
<feature type="compositionally biased region" description="Basic and acidic residues" evidence="6">
    <location>
        <begin position="843"/>
        <end position="869"/>
    </location>
</feature>
<feature type="compositionally biased region" description="Low complexity" evidence="6">
    <location>
        <begin position="760"/>
        <end position="789"/>
    </location>
</feature>
<dbReference type="PANTHER" id="PTHR18034">
    <property type="entry name" value="CELL CYCLE CONTROL PROTEIN CWF22-RELATED"/>
    <property type="match status" value="1"/>
</dbReference>
<dbReference type="Gene3D" id="1.25.40.180">
    <property type="match status" value="1"/>
</dbReference>
<feature type="compositionally biased region" description="Basic and acidic residues" evidence="6">
    <location>
        <begin position="1225"/>
        <end position="1238"/>
    </location>
</feature>
<feature type="region of interest" description="Disordered" evidence="6">
    <location>
        <begin position="743"/>
        <end position="1288"/>
    </location>
</feature>
<dbReference type="SMART" id="SM00543">
    <property type="entry name" value="MIF4G"/>
    <property type="match status" value="1"/>
</dbReference>
<dbReference type="InterPro" id="IPR003891">
    <property type="entry name" value="Initiation_fac_eIF4g_MI"/>
</dbReference>
<keyword evidence="5" id="KW-0539">Nucleus</keyword>
<evidence type="ECO:0000259" key="7">
    <source>
        <dbReference type="PROSITE" id="PS51366"/>
    </source>
</evidence>
<dbReference type="InterPro" id="IPR003890">
    <property type="entry name" value="MIF4G-like_typ-3"/>
</dbReference>
<evidence type="ECO:0000313" key="8">
    <source>
        <dbReference type="EMBL" id="OMJ08166.1"/>
    </source>
</evidence>
<proteinExistence type="inferred from homology"/>
<keyword evidence="3" id="KW-0507">mRNA processing</keyword>
<comment type="similarity">
    <text evidence="2">Belongs to the CWC22 family.</text>
</comment>
<dbReference type="GO" id="GO:0071013">
    <property type="term" value="C:catalytic step 2 spliceosome"/>
    <property type="evidence" value="ECO:0007669"/>
    <property type="project" value="TreeGrafter"/>
</dbReference>
<feature type="compositionally biased region" description="Basic and acidic residues" evidence="6">
    <location>
        <begin position="938"/>
        <end position="1021"/>
    </location>
</feature>
<dbReference type="GO" id="GO:0003723">
    <property type="term" value="F:RNA binding"/>
    <property type="evidence" value="ECO:0007669"/>
    <property type="project" value="InterPro"/>
</dbReference>
<feature type="compositionally biased region" description="Basic and acidic residues" evidence="6">
    <location>
        <begin position="1130"/>
        <end position="1142"/>
    </location>
</feature>
<organism evidence="8 9">
    <name type="scientific">Smittium culicis</name>
    <dbReference type="NCBI Taxonomy" id="133412"/>
    <lineage>
        <taxon>Eukaryota</taxon>
        <taxon>Fungi</taxon>
        <taxon>Fungi incertae sedis</taxon>
        <taxon>Zoopagomycota</taxon>
        <taxon>Kickxellomycotina</taxon>
        <taxon>Harpellomycetes</taxon>
        <taxon>Harpellales</taxon>
        <taxon>Legeriomycetaceae</taxon>
        <taxon>Smittium</taxon>
    </lineage>
</organism>
<keyword evidence="9" id="KW-1185">Reference proteome</keyword>
<evidence type="ECO:0000313" key="9">
    <source>
        <dbReference type="Proteomes" id="UP000187283"/>
    </source>
</evidence>
<feature type="compositionally biased region" description="Low complexity" evidence="6">
    <location>
        <begin position="1148"/>
        <end position="1170"/>
    </location>
</feature>
<dbReference type="Proteomes" id="UP000187283">
    <property type="component" value="Unassembled WGS sequence"/>
</dbReference>
<keyword evidence="4" id="KW-0508">mRNA splicing</keyword>
<feature type="compositionally biased region" description="Acidic residues" evidence="6">
    <location>
        <begin position="501"/>
        <end position="522"/>
    </location>
</feature>
<evidence type="ECO:0000256" key="3">
    <source>
        <dbReference type="ARBA" id="ARBA00022664"/>
    </source>
</evidence>
<gene>
    <name evidence="8" type="ORF">AYI70_g11725</name>
</gene>
<dbReference type="InterPro" id="IPR050781">
    <property type="entry name" value="CWC22_splicing_factor"/>
</dbReference>
<evidence type="ECO:0000256" key="1">
    <source>
        <dbReference type="ARBA" id="ARBA00004123"/>
    </source>
</evidence>
<feature type="compositionally biased region" description="Basic and acidic residues" evidence="6">
    <location>
        <begin position="1178"/>
        <end position="1194"/>
    </location>
</feature>
<feature type="domain" description="MI" evidence="7">
    <location>
        <begin position="543"/>
        <end position="659"/>
    </location>
</feature>
<feature type="compositionally biased region" description="Basic and acidic residues" evidence="6">
    <location>
        <begin position="1246"/>
        <end position="1288"/>
    </location>
</feature>
<feature type="region of interest" description="Disordered" evidence="6">
    <location>
        <begin position="492"/>
        <end position="532"/>
    </location>
</feature>
<evidence type="ECO:0000256" key="5">
    <source>
        <dbReference type="ARBA" id="ARBA00023242"/>
    </source>
</evidence>
<sequence length="1288" mass="147298">MDSAGSLESETRATSHSSKVRSPGHHIKSENIGNSSPEMEDGQDSDNDDSSISSSKKHSVYKSSDIKSSPSNNKKCDESDSDPNLTRKKYNTNSKNIKNQSYDSETDGDNSKNKRIYKSSHSDKDNSKINISEDFRKGEFDRHGNRRTYLKDESKKRDRDSSRDRKQKRRQLSRDNKPDNHRFNRDNNDSAEYYKPVETPIPNRAQRTLKTGGGRYIPPARLREIEAQNAALDGPSREKSKELEKIRQKESWEKLKKGIRGLINKVNVGNIKEISSQIFNQNLIRGRGLFCRYIFRAQAQSQTFTPVYSALVSVVNSRLPILGELLVNRLVIQFRKSYQRDDKARCIATTQFLAHLTNQRIAHEILAFQILQLLLENPTDDSVEIAVGFMKEVGSFLSSIAPRVLNAVIETFRSILHEADIDKRSQYMIEVLLQVRREGFKDNVSVPEGLDLVEEDDQIVHEVSIEDDTLEVQDELDVFKFDENFEENEEKYNSIKQEILGDSDDSESGSDDSNSSEDEEDTAEVKPDTNAPIKDLTETELLNLRRTIYLTIMSSMGFEEATHKLLRIQIPENDTKELCGMLIECCSQERAYKTFFGLVGERLCKVNNKLRDAFCYSFVDCYIHIHRYETNHLRHIARFFGHLLSTDAIPFTVFSCVSLTEEETTASSRIFLKILMQDLSESMGLERLNSSLHSSDAEEATSKMFPTDSPKNIRFAINYYTSIGLGALTEDLRRILSTATQNLANNSDSDSSSDDDSSSDSDSSSSSSYDSDSSTDSSSGSESSSSSSSEPGVSSTRRSARSPLKMNTIKHKSRSSKYSDNEFSPAKSKIVSGKNSELAPTRSGDKHNDSRDDILKDTDSRNFSRKNESQSKIGSRSRSISKNDSRYRPYNTYNKSKNYNPSSSKKFKNDNDIYERKEDSRSRSPYDRSRYNNSKPHLRTDDSDYRRKRGDSRSDSNESRNKSQDYRADISRHRADLASEKSRPIKYSDKNLHQRNRDKSRSKEYDNRSRYKTSEPEKDAYRNNYRSRSSSKRPTEIDRRRSIERTSDKYKKSDRDSRSVSHQKNRSHSNASRYSSSRGRSEDRRYHSQSEGRITKTIPSNPISLLDSHSISLICKPSRSRSSGQPPILEKSDDKSRYDTSKSKSVKKSSYSTKVRSPSHSSDGGSLSDPQRTKRPGTKIDNRSGKSNRSDIGRRVSLSRSNSSTRRKSLSNSRGSRSRRNNSSDARRNTRTSIDRSSSKKRYYSSKRDRSYRSKRDSSKGDNAYRRKENSHRDDRSYRKSSGDRYRR</sequence>
<comment type="caution">
    <text evidence="8">The sequence shown here is derived from an EMBL/GenBank/DDBJ whole genome shotgun (WGS) entry which is preliminary data.</text>
</comment>
<evidence type="ECO:0000256" key="2">
    <source>
        <dbReference type="ARBA" id="ARBA00006856"/>
    </source>
</evidence>
<dbReference type="InterPro" id="IPR016024">
    <property type="entry name" value="ARM-type_fold"/>
</dbReference>
<evidence type="ECO:0000256" key="4">
    <source>
        <dbReference type="ARBA" id="ARBA00023187"/>
    </source>
</evidence>
<dbReference type="SUPFAM" id="SSF48371">
    <property type="entry name" value="ARM repeat"/>
    <property type="match status" value="1"/>
</dbReference>
<evidence type="ECO:0000256" key="6">
    <source>
        <dbReference type="SAM" id="MobiDB-lite"/>
    </source>
</evidence>
<feature type="region of interest" description="Disordered" evidence="6">
    <location>
        <begin position="1"/>
        <end position="216"/>
    </location>
</feature>
<feature type="compositionally biased region" description="Low complexity" evidence="6">
    <location>
        <begin position="1068"/>
        <end position="1078"/>
    </location>
</feature>
<protein>
    <submittedName>
        <fullName evidence="8">Pre-mRNA-splicing factor CWC22</fullName>
    </submittedName>
</protein>
<dbReference type="STRING" id="133412.A0A1R1X0K3"/>
<feature type="compositionally biased region" description="Basic and acidic residues" evidence="6">
    <location>
        <begin position="1033"/>
        <end position="1059"/>
    </location>
</feature>
<dbReference type="Pfam" id="PF02847">
    <property type="entry name" value="MA3"/>
    <property type="match status" value="1"/>
</dbReference>
<feature type="compositionally biased region" description="Low complexity" evidence="6">
    <location>
        <begin position="1103"/>
        <end position="1114"/>
    </location>
</feature>
<feature type="compositionally biased region" description="Basic and acidic residues" evidence="6">
    <location>
        <begin position="907"/>
        <end position="930"/>
    </location>
</feature>
<dbReference type="SMART" id="SM00544">
    <property type="entry name" value="MA3"/>
    <property type="match status" value="1"/>
</dbReference>
<dbReference type="PROSITE" id="PS51366">
    <property type="entry name" value="MI"/>
    <property type="match status" value="1"/>
</dbReference>
<dbReference type="PANTHER" id="PTHR18034:SF3">
    <property type="entry name" value="PRE-MRNA-SPLICING FACTOR CWC22 HOMOLOG"/>
    <property type="match status" value="1"/>
</dbReference>
<feature type="compositionally biased region" description="Basic and acidic residues" evidence="6">
    <location>
        <begin position="120"/>
        <end position="164"/>
    </location>
</feature>
<comment type="subcellular location">
    <subcellularLocation>
        <location evidence="1">Nucleus</location>
    </subcellularLocation>
</comment>
<name>A0A1R1X0K3_9FUNG</name>
<feature type="compositionally biased region" description="Low complexity" evidence="6">
    <location>
        <begin position="870"/>
        <end position="880"/>
    </location>
</feature>
<feature type="compositionally biased region" description="Low complexity" evidence="6">
    <location>
        <begin position="890"/>
        <end position="904"/>
    </location>
</feature>
<feature type="compositionally biased region" description="Acidic residues" evidence="6">
    <location>
        <begin position="38"/>
        <end position="49"/>
    </location>
</feature>
<reference evidence="8 9" key="1">
    <citation type="submission" date="2017-01" db="EMBL/GenBank/DDBJ databases">
        <authorList>
            <person name="Mah S.A."/>
            <person name="Swanson W.J."/>
            <person name="Moy G.W."/>
            <person name="Vacquier V.D."/>
        </authorList>
    </citation>
    <scope>NUCLEOTIDE SEQUENCE [LARGE SCALE GENOMIC DNA]</scope>
    <source>
        <strain evidence="8 9">GSMNP</strain>
    </source>
</reference>
<dbReference type="GO" id="GO:0000398">
    <property type="term" value="P:mRNA splicing, via spliceosome"/>
    <property type="evidence" value="ECO:0007669"/>
    <property type="project" value="TreeGrafter"/>
</dbReference>